<dbReference type="EMBL" id="LEKT01000023">
    <property type="protein sequence ID" value="KMO86431.1"/>
    <property type="molecule type" value="Genomic_DNA"/>
</dbReference>
<organism evidence="2 3">
    <name type="scientific">Megasphaera cerevisiae DSM 20462</name>
    <dbReference type="NCBI Taxonomy" id="1122219"/>
    <lineage>
        <taxon>Bacteria</taxon>
        <taxon>Bacillati</taxon>
        <taxon>Bacillota</taxon>
        <taxon>Negativicutes</taxon>
        <taxon>Veillonellales</taxon>
        <taxon>Veillonellaceae</taxon>
        <taxon>Megasphaera</taxon>
    </lineage>
</organism>
<keyword evidence="1" id="KW-0812">Transmembrane</keyword>
<keyword evidence="1" id="KW-0472">Membrane</keyword>
<dbReference type="PATRIC" id="fig|1122219.3.peg.1321"/>
<evidence type="ECO:0000313" key="2">
    <source>
        <dbReference type="EMBL" id="KMO86431.1"/>
    </source>
</evidence>
<name>A0A0J6ZNF4_9FIRM</name>
<keyword evidence="3" id="KW-1185">Reference proteome</keyword>
<reference evidence="2 3" key="1">
    <citation type="submission" date="2015-06" db="EMBL/GenBank/DDBJ databases">
        <title>Draft genome sequence of beer spoilage bacterium Megasphaera cerevisiae type strain 20462.</title>
        <authorList>
            <person name="Kutumbaka K."/>
            <person name="Pasmowitz J."/>
            <person name="Mategko J."/>
            <person name="Reyes D."/>
            <person name="Friedrich A."/>
            <person name="Han S."/>
            <person name="Martens-Habbena W."/>
            <person name="Neal-McKinney J."/>
            <person name="Janagama H.K."/>
            <person name="Nadala C."/>
            <person name="Samadpour M."/>
        </authorList>
    </citation>
    <scope>NUCLEOTIDE SEQUENCE [LARGE SCALE GENOMIC DNA]</scope>
    <source>
        <strain evidence="2 3">DSM 20462</strain>
    </source>
</reference>
<protein>
    <submittedName>
        <fullName evidence="2">Uncharacterized protein</fullName>
    </submittedName>
</protein>
<dbReference type="RefSeq" id="WP_048514345.1">
    <property type="nucleotide sequence ID" value="NZ_FUXD01000012.1"/>
</dbReference>
<keyword evidence="1" id="KW-1133">Transmembrane helix</keyword>
<feature type="transmembrane region" description="Helical" evidence="1">
    <location>
        <begin position="63"/>
        <end position="81"/>
    </location>
</feature>
<proteinExistence type="predicted"/>
<evidence type="ECO:0000256" key="1">
    <source>
        <dbReference type="SAM" id="Phobius"/>
    </source>
</evidence>
<dbReference type="InParanoid" id="A0A0J6ZNF4"/>
<dbReference type="Proteomes" id="UP000036503">
    <property type="component" value="Unassembled WGS sequence"/>
</dbReference>
<accession>A0A0J6ZNF4</accession>
<comment type="caution">
    <text evidence="2">The sequence shown here is derived from an EMBL/GenBank/DDBJ whole genome shotgun (WGS) entry which is preliminary data.</text>
</comment>
<evidence type="ECO:0000313" key="3">
    <source>
        <dbReference type="Proteomes" id="UP000036503"/>
    </source>
</evidence>
<gene>
    <name evidence="2" type="ORF">AB840_08165</name>
</gene>
<dbReference type="AlphaFoldDB" id="A0A0J6ZNF4"/>
<sequence>MGEHDFQTELLGRLSSMESKIDIMYEELRSLQADARKSSVDTADALTSAKSAHKRIDGIKTDAMLLGAVISFFVTLIFKLLGK</sequence>